<name>A0A9D1A632_9FIRM</name>
<feature type="transmembrane region" description="Helical" evidence="3">
    <location>
        <begin position="43"/>
        <end position="63"/>
    </location>
</feature>
<keyword evidence="3" id="KW-0472">Membrane</keyword>
<evidence type="ECO:0000256" key="2">
    <source>
        <dbReference type="SAM" id="MobiDB-lite"/>
    </source>
</evidence>
<dbReference type="InterPro" id="IPR010540">
    <property type="entry name" value="CmpB_TMEM229"/>
</dbReference>
<accession>A0A9D1A632</accession>
<feature type="transmembrane region" description="Helical" evidence="3">
    <location>
        <begin position="137"/>
        <end position="159"/>
    </location>
</feature>
<gene>
    <name evidence="4" type="ORF">IAB28_06210</name>
</gene>
<organism evidence="4 5">
    <name type="scientific">Candidatus Copromonas faecavium</name>
    <name type="common">nom. illeg.</name>
    <dbReference type="NCBI Taxonomy" id="2840740"/>
    <lineage>
        <taxon>Bacteria</taxon>
        <taxon>Bacillati</taxon>
        <taxon>Bacillota</taxon>
        <taxon>Clostridia</taxon>
        <taxon>Lachnospirales</taxon>
        <taxon>Lachnospiraceae</taxon>
        <taxon>Candidatus Copromonas (nom. illeg.)</taxon>
    </lineage>
</organism>
<feature type="compositionally biased region" description="Polar residues" evidence="2">
    <location>
        <begin position="356"/>
        <end position="368"/>
    </location>
</feature>
<reference evidence="4" key="2">
    <citation type="journal article" date="2021" name="PeerJ">
        <title>Extensive microbial diversity within the chicken gut microbiome revealed by metagenomics and culture.</title>
        <authorList>
            <person name="Gilroy R."/>
            <person name="Ravi A."/>
            <person name="Getino M."/>
            <person name="Pursley I."/>
            <person name="Horton D.L."/>
            <person name="Alikhan N.F."/>
            <person name="Baker D."/>
            <person name="Gharbi K."/>
            <person name="Hall N."/>
            <person name="Watson M."/>
            <person name="Adriaenssens E.M."/>
            <person name="Foster-Nyarko E."/>
            <person name="Jarju S."/>
            <person name="Secka A."/>
            <person name="Antonio M."/>
            <person name="Oren A."/>
            <person name="Chaudhuri R.R."/>
            <person name="La Ragione R."/>
            <person name="Hildebrand F."/>
            <person name="Pallen M.J."/>
        </authorList>
    </citation>
    <scope>NUCLEOTIDE SEQUENCE</scope>
    <source>
        <strain evidence="4">CHK180-2868</strain>
    </source>
</reference>
<proteinExistence type="predicted"/>
<feature type="transmembrane region" description="Helical" evidence="3">
    <location>
        <begin position="69"/>
        <end position="89"/>
    </location>
</feature>
<dbReference type="Proteomes" id="UP000824250">
    <property type="component" value="Unassembled WGS sequence"/>
</dbReference>
<evidence type="ECO:0000256" key="3">
    <source>
        <dbReference type="SAM" id="Phobius"/>
    </source>
</evidence>
<dbReference type="EMBL" id="DVGC01000033">
    <property type="protein sequence ID" value="HIR05543.1"/>
    <property type="molecule type" value="Genomic_DNA"/>
</dbReference>
<comment type="caution">
    <text evidence="4">The sequence shown here is derived from an EMBL/GenBank/DDBJ whole genome shotgun (WGS) entry which is preliminary data.</text>
</comment>
<evidence type="ECO:0000313" key="5">
    <source>
        <dbReference type="Proteomes" id="UP000824250"/>
    </source>
</evidence>
<protein>
    <submittedName>
        <fullName evidence="4">Uncharacterized protein</fullName>
    </submittedName>
</protein>
<evidence type="ECO:0000256" key="1">
    <source>
        <dbReference type="SAM" id="Coils"/>
    </source>
</evidence>
<reference evidence="4" key="1">
    <citation type="submission" date="2020-10" db="EMBL/GenBank/DDBJ databases">
        <authorList>
            <person name="Gilroy R."/>
        </authorList>
    </citation>
    <scope>NUCLEOTIDE SEQUENCE</scope>
    <source>
        <strain evidence="4">CHK180-2868</strain>
    </source>
</reference>
<evidence type="ECO:0000313" key="4">
    <source>
        <dbReference type="EMBL" id="HIR05543.1"/>
    </source>
</evidence>
<feature type="transmembrane region" description="Helical" evidence="3">
    <location>
        <begin position="6"/>
        <end position="23"/>
    </location>
</feature>
<sequence>MYSYTWYQWLTFFYFYCFCGWVFESTYVSILQRHPVNRGFLRLPLLPLYGSGAIMMLLVSVPFQDSLVLTYLSGVIGATVLEYVTGAVMEQLFKVRYWDYSSKKCNIHGYVCLEASLCWGLLTILMTHAVHRPVARIVLSIPALPNILFVSVLTIVFIYDTVICTKEALALGKSLEAMQRFRQELENLQVQTALLKMEASDRLTATAADASGRLAEASSKFTAAAASTNAKLAGAGGRLMNAGTGLREQMDARLESINAQREKLEAQKEKLASLMGMSMEELWKTAGIRLESFLDMTAEERKEKYRGRLQLLNALTGITAKQFRFARKRFRSNPTAASRKYGKELAALKELFSLSRQNENSAPSSSGMSEHAPSHITEQEQTNQDGTSKTEEDAG</sequence>
<feature type="transmembrane region" description="Helical" evidence="3">
    <location>
        <begin position="110"/>
        <end position="131"/>
    </location>
</feature>
<dbReference type="Pfam" id="PF06541">
    <property type="entry name" value="ABC_trans_CmpB"/>
    <property type="match status" value="1"/>
</dbReference>
<dbReference type="AlphaFoldDB" id="A0A9D1A632"/>
<feature type="coiled-coil region" evidence="1">
    <location>
        <begin position="171"/>
        <end position="198"/>
    </location>
</feature>
<feature type="region of interest" description="Disordered" evidence="2">
    <location>
        <begin position="356"/>
        <end position="395"/>
    </location>
</feature>
<keyword evidence="3" id="KW-1133">Transmembrane helix</keyword>
<feature type="coiled-coil region" evidence="1">
    <location>
        <begin position="247"/>
        <end position="277"/>
    </location>
</feature>
<keyword evidence="3" id="KW-0812">Transmembrane</keyword>
<keyword evidence="1" id="KW-0175">Coiled coil</keyword>